<dbReference type="SUPFAM" id="SSF56574">
    <property type="entry name" value="Serpins"/>
    <property type="match status" value="2"/>
</dbReference>
<dbReference type="EMBL" id="LLZG01000288">
    <property type="protein sequence ID" value="KUL30629.1"/>
    <property type="molecule type" value="Genomic_DNA"/>
</dbReference>
<dbReference type="Pfam" id="PF00079">
    <property type="entry name" value="Serpin"/>
    <property type="match status" value="2"/>
</dbReference>
<dbReference type="GO" id="GO:0005615">
    <property type="term" value="C:extracellular space"/>
    <property type="evidence" value="ECO:0007669"/>
    <property type="project" value="InterPro"/>
</dbReference>
<protein>
    <submittedName>
        <fullName evidence="3">Proteinase inhibitor I4 serpin</fullName>
    </submittedName>
</protein>
<dbReference type="SMART" id="SM00093">
    <property type="entry name" value="SERPIN"/>
    <property type="match status" value="1"/>
</dbReference>
<comment type="caution">
    <text evidence="3">The sequence shown here is derived from an EMBL/GenBank/DDBJ whole genome shotgun (WGS) entry which is preliminary data.</text>
</comment>
<dbReference type="InterPro" id="IPR042178">
    <property type="entry name" value="Serpin_sf_1"/>
</dbReference>
<dbReference type="PANTHER" id="PTHR11461">
    <property type="entry name" value="SERINE PROTEASE INHIBITOR, SERPIN"/>
    <property type="match status" value="1"/>
</dbReference>
<comment type="similarity">
    <text evidence="1">Belongs to the serpin family.</text>
</comment>
<dbReference type="RefSeq" id="WP_062705890.1">
    <property type="nucleotide sequence ID" value="NZ_LLZG01000288.1"/>
</dbReference>
<dbReference type="InterPro" id="IPR042185">
    <property type="entry name" value="Serpin_sf_2"/>
</dbReference>
<keyword evidence="4" id="KW-1185">Reference proteome</keyword>
<evidence type="ECO:0000313" key="3">
    <source>
        <dbReference type="EMBL" id="KUL30629.1"/>
    </source>
</evidence>
<accession>A0A101JPE6</accession>
<name>A0A101JPE6_9ACTN</name>
<gene>
    <name evidence="3" type="ORF">ADL12_26425</name>
</gene>
<dbReference type="InterPro" id="IPR036186">
    <property type="entry name" value="Serpin_sf"/>
</dbReference>
<dbReference type="AlphaFoldDB" id="A0A101JPE6"/>
<proteinExistence type="inferred from homology"/>
<organism evidence="3 4">
    <name type="scientific">Streptomyces regalis</name>
    <dbReference type="NCBI Taxonomy" id="68262"/>
    <lineage>
        <taxon>Bacteria</taxon>
        <taxon>Bacillati</taxon>
        <taxon>Actinomycetota</taxon>
        <taxon>Actinomycetes</taxon>
        <taxon>Kitasatosporales</taxon>
        <taxon>Streptomycetaceae</taxon>
        <taxon>Streptomyces</taxon>
    </lineage>
</organism>
<dbReference type="Gene3D" id="3.30.497.10">
    <property type="entry name" value="Antithrombin, subunit I, domain 2"/>
    <property type="match status" value="2"/>
</dbReference>
<feature type="domain" description="Serpin" evidence="2">
    <location>
        <begin position="32"/>
        <end position="404"/>
    </location>
</feature>
<evidence type="ECO:0000313" key="4">
    <source>
        <dbReference type="Proteomes" id="UP000053923"/>
    </source>
</evidence>
<evidence type="ECO:0000256" key="1">
    <source>
        <dbReference type="RuleBase" id="RU000411"/>
    </source>
</evidence>
<dbReference type="Gene3D" id="2.30.39.10">
    <property type="entry name" value="Alpha-1-antitrypsin, domain 1"/>
    <property type="match status" value="1"/>
</dbReference>
<dbReference type="PANTHER" id="PTHR11461:SF211">
    <property type="entry name" value="GH10112P-RELATED"/>
    <property type="match status" value="1"/>
</dbReference>
<dbReference type="InterPro" id="IPR000215">
    <property type="entry name" value="Serpin_fam"/>
</dbReference>
<sequence>MGVTKTTIRAANGLTARWAGATGAAGSAEGPEAAGGSEGGTVFSAAGVWPLLAFLADGAGGTARAELADAVGLPADEATGAARELLGAMGAMRGLDSALGLWTRRTLELRERWEAGLPSEAHGVLTGDAGADKAALDAWAAQRTGGLIEEMPVLLDEDTEMVLASALALRTEWLRPFRDCPMTPETGPWSDRTLLGLRRRSELLDRVGVADTPTGHVTELKVLGDNAVDVHLLLGEEGMTAGQVLGAGVDILARRWPVLPGPQLPYGEVGPGLRVVKKRSTRPVPPTLEVETVAFDMSAQHDLLELHRVFGLTAAMDIGRGHFPGISDFPLAIGSAQQATMAKFGNLGFRAAAVTAFSVVAGGAPPALRWVTTGIQATFDRPFGFLALHRHTRLVLAAGWVMDPEPFREDEEDY</sequence>
<reference evidence="4" key="1">
    <citation type="submission" date="2015-10" db="EMBL/GenBank/DDBJ databases">
        <authorList>
            <person name="Ju K.-S."/>
            <person name="Doroghazi J.R."/>
            <person name="Metcalf W.W."/>
        </authorList>
    </citation>
    <scope>NUCLEOTIDE SEQUENCE [LARGE SCALE GENOMIC DNA]</scope>
    <source>
        <strain evidence="4">NRRL 3151</strain>
    </source>
</reference>
<dbReference type="OrthoDB" id="4847668at2"/>
<dbReference type="GO" id="GO:0004867">
    <property type="term" value="F:serine-type endopeptidase inhibitor activity"/>
    <property type="evidence" value="ECO:0007669"/>
    <property type="project" value="InterPro"/>
</dbReference>
<dbReference type="Proteomes" id="UP000053923">
    <property type="component" value="Unassembled WGS sequence"/>
</dbReference>
<dbReference type="InterPro" id="IPR023796">
    <property type="entry name" value="Serpin_dom"/>
</dbReference>
<evidence type="ECO:0000259" key="2">
    <source>
        <dbReference type="SMART" id="SM00093"/>
    </source>
</evidence>